<protein>
    <recommendedName>
        <fullName evidence="5">EGF-like domain-containing protein</fullName>
    </recommendedName>
</protein>
<name>A0A0L0FV65_9EUKA</name>
<evidence type="ECO:0000313" key="6">
    <source>
        <dbReference type="EMBL" id="KNC80740.1"/>
    </source>
</evidence>
<dbReference type="RefSeq" id="XP_014154642.1">
    <property type="nucleotide sequence ID" value="XM_014299167.1"/>
</dbReference>
<gene>
    <name evidence="6" type="ORF">SARC_06910</name>
</gene>
<dbReference type="OrthoDB" id="538292at2759"/>
<dbReference type="AlphaFoldDB" id="A0A0L0FV65"/>
<evidence type="ECO:0000256" key="1">
    <source>
        <dbReference type="ARBA" id="ARBA00023157"/>
    </source>
</evidence>
<dbReference type="Pfam" id="PF07974">
    <property type="entry name" value="EGF_2"/>
    <property type="match status" value="1"/>
</dbReference>
<dbReference type="GeneID" id="25907414"/>
<keyword evidence="1 2" id="KW-1015">Disulfide bond</keyword>
<evidence type="ECO:0000313" key="7">
    <source>
        <dbReference type="Proteomes" id="UP000054560"/>
    </source>
</evidence>
<dbReference type="Proteomes" id="UP000054560">
    <property type="component" value="Unassembled WGS sequence"/>
</dbReference>
<evidence type="ECO:0000256" key="3">
    <source>
        <dbReference type="SAM" id="MobiDB-lite"/>
    </source>
</evidence>
<keyword evidence="4" id="KW-0472">Membrane</keyword>
<comment type="caution">
    <text evidence="2">Lacks conserved residue(s) required for the propagation of feature annotation.</text>
</comment>
<keyword evidence="4" id="KW-0812">Transmembrane</keyword>
<dbReference type="Gene3D" id="2.10.25.10">
    <property type="entry name" value="Laminin"/>
    <property type="match status" value="1"/>
</dbReference>
<evidence type="ECO:0000259" key="5">
    <source>
        <dbReference type="PROSITE" id="PS50026"/>
    </source>
</evidence>
<feature type="transmembrane region" description="Helical" evidence="4">
    <location>
        <begin position="37"/>
        <end position="57"/>
    </location>
</feature>
<feature type="disulfide bond" evidence="2">
    <location>
        <begin position="422"/>
        <end position="432"/>
    </location>
</feature>
<keyword evidence="2" id="KW-0245">EGF-like domain</keyword>
<reference evidence="6 7" key="1">
    <citation type="submission" date="2011-02" db="EMBL/GenBank/DDBJ databases">
        <title>The Genome Sequence of Sphaeroforma arctica JP610.</title>
        <authorList>
            <consortium name="The Broad Institute Genome Sequencing Platform"/>
            <person name="Russ C."/>
            <person name="Cuomo C."/>
            <person name="Young S.K."/>
            <person name="Zeng Q."/>
            <person name="Gargeya S."/>
            <person name="Alvarado L."/>
            <person name="Berlin A."/>
            <person name="Chapman S.B."/>
            <person name="Chen Z."/>
            <person name="Freedman E."/>
            <person name="Gellesch M."/>
            <person name="Goldberg J."/>
            <person name="Griggs A."/>
            <person name="Gujja S."/>
            <person name="Heilman E."/>
            <person name="Heiman D."/>
            <person name="Howarth C."/>
            <person name="Mehta T."/>
            <person name="Neiman D."/>
            <person name="Pearson M."/>
            <person name="Roberts A."/>
            <person name="Saif S."/>
            <person name="Shea T."/>
            <person name="Shenoy N."/>
            <person name="Sisk P."/>
            <person name="Stolte C."/>
            <person name="Sykes S."/>
            <person name="White J."/>
            <person name="Yandava C."/>
            <person name="Burger G."/>
            <person name="Gray M.W."/>
            <person name="Holland P.W.H."/>
            <person name="King N."/>
            <person name="Lang F.B.F."/>
            <person name="Roger A.J."/>
            <person name="Ruiz-Trillo I."/>
            <person name="Haas B."/>
            <person name="Nusbaum C."/>
            <person name="Birren B."/>
        </authorList>
    </citation>
    <scope>NUCLEOTIDE SEQUENCE [LARGE SCALE GENOMIC DNA]</scope>
    <source>
        <strain evidence="6 7">JP610</strain>
    </source>
</reference>
<dbReference type="InterPro" id="IPR000742">
    <property type="entry name" value="EGF"/>
</dbReference>
<accession>A0A0L0FV65</accession>
<keyword evidence="4" id="KW-1133">Transmembrane helix</keyword>
<dbReference type="InterPro" id="IPR013111">
    <property type="entry name" value="EGF_extracell"/>
</dbReference>
<feature type="region of interest" description="Disordered" evidence="3">
    <location>
        <begin position="60"/>
        <end position="91"/>
    </location>
</feature>
<dbReference type="PROSITE" id="PS00022">
    <property type="entry name" value="EGF_1"/>
    <property type="match status" value="1"/>
</dbReference>
<evidence type="ECO:0000256" key="4">
    <source>
        <dbReference type="SAM" id="Phobius"/>
    </source>
</evidence>
<keyword evidence="7" id="KW-1185">Reference proteome</keyword>
<feature type="disulfide bond" evidence="2">
    <location>
        <begin position="441"/>
        <end position="450"/>
    </location>
</feature>
<sequence length="479" mass="50227">MEGNDINASNCTAVYVIHITYLPWSSTKRRCTKSAKITSVILAVLLLAGIVLGALAATGTFSSSSSSDATAQGSASHESPPIVSSGIPTATGILPSPSATPPKINLSAEVIALMKPRLEVLENLTTSWTEWKAQCGDGICGDGERCRTCPQDCPCTAIPGNGVCEDGENGISAPDDCLKTNSVCGNGICEVGSDLGYHNFYETPYNCPIDCPLLDVCGNGVCGSTESCFRCPLDCGNCAPICGDGECSATTGETCSTCARDCGLCDPISNDMICAWPKETSGTTPLDCTPAIIQNCIVMPSGVLYATLGGAVPEQVVFEDSDCESTETYLPNGWKVADNTHHSKDAAATYPFSTPCLVLSNGTVLPTIGNNASDCHPVPLVGTTQSDRRVSVKFLAELCPARILIEQIDSVLSAPGFVAVACPANCNEHGSCDPINGKCTCDSRFTGTDCGRVIGDISISATHETEERFRPKKGIRWQW</sequence>
<proteinExistence type="predicted"/>
<evidence type="ECO:0000256" key="2">
    <source>
        <dbReference type="PROSITE-ProRule" id="PRU00076"/>
    </source>
</evidence>
<feature type="domain" description="EGF-like" evidence="5">
    <location>
        <begin position="418"/>
        <end position="451"/>
    </location>
</feature>
<organism evidence="6 7">
    <name type="scientific">Sphaeroforma arctica JP610</name>
    <dbReference type="NCBI Taxonomy" id="667725"/>
    <lineage>
        <taxon>Eukaryota</taxon>
        <taxon>Ichthyosporea</taxon>
        <taxon>Ichthyophonida</taxon>
        <taxon>Sphaeroforma</taxon>
    </lineage>
</organism>
<feature type="compositionally biased region" description="Low complexity" evidence="3">
    <location>
        <begin position="60"/>
        <end position="76"/>
    </location>
</feature>
<dbReference type="PROSITE" id="PS50026">
    <property type="entry name" value="EGF_3"/>
    <property type="match status" value="1"/>
</dbReference>
<dbReference type="EMBL" id="KQ242114">
    <property type="protein sequence ID" value="KNC80740.1"/>
    <property type="molecule type" value="Genomic_DNA"/>
</dbReference>